<reference evidence="2 3" key="1">
    <citation type="submission" date="2018-07" db="EMBL/GenBank/DDBJ databases">
        <authorList>
            <person name="Bray K.S."/>
            <person name="Carr Z.A."/>
            <person name="Cox A."/>
            <person name="Croney S.M."/>
            <person name="Francisco T.J."/>
            <person name="Gragg K.N."/>
            <person name="Gress-Byrd C.M."/>
            <person name="Holcomb E.R."/>
            <person name="Justice T.A."/>
            <person name="Latham E.D."/>
            <person name="Lovell F.C."/>
            <person name="Miller H.N."/>
            <person name="Quesada C."/>
            <person name="Radey J."/>
            <person name="Robinson P.M."/>
            <person name="Scott K.N."/>
            <person name="Smith C.E."/>
            <person name="Stamey B.D."/>
            <person name="Stanley G.P."/>
            <person name="Suchonic E.A."/>
            <person name="Taylor K.N."/>
            <person name="Weindel N.A."/>
            <person name="Wiseman B.T."/>
            <person name="Eckardt M.A."/>
            <person name="Gainey M.D."/>
            <person name="Wallen J.R."/>
            <person name="Garlena R.A."/>
            <person name="Russell D.A."/>
            <person name="Pope W.H."/>
            <person name="Jacobs-Sera D."/>
            <person name="Hatfull G.F."/>
        </authorList>
    </citation>
    <scope>NUCLEOTIDE SEQUENCE [LARGE SCALE GENOMIC DNA]</scope>
</reference>
<dbReference type="SUPFAM" id="SSF47090">
    <property type="entry name" value="PGBD-like"/>
    <property type="match status" value="1"/>
</dbReference>
<dbReference type="SUPFAM" id="SSF55166">
    <property type="entry name" value="Hedgehog/DD-peptidase"/>
    <property type="match status" value="1"/>
</dbReference>
<dbReference type="RefSeq" id="YP_009808199.1">
    <property type="nucleotide sequence ID" value="NC_048038.1"/>
</dbReference>
<dbReference type="InterPro" id="IPR002477">
    <property type="entry name" value="Peptidoglycan-bd-like"/>
</dbReference>
<dbReference type="EMBL" id="MH697589">
    <property type="protein sequence ID" value="AXQ52887.1"/>
    <property type="molecule type" value="Genomic_DNA"/>
</dbReference>
<evidence type="ECO:0000313" key="3">
    <source>
        <dbReference type="Proteomes" id="UP000261846"/>
    </source>
</evidence>
<keyword evidence="3" id="KW-1185">Reference proteome</keyword>
<dbReference type="Gene3D" id="3.30.1380.10">
    <property type="match status" value="1"/>
</dbReference>
<sequence>MGALKNHPGMWLRDDAAAAFNAMEDKYGVIVVNSAGRTKAEQQTLINRWHQGGAQNRPPYLYRPAEPADTSPHVIDGGIAVDIRDYNTHKAKMEEFGFSWFGTSDPVHFNFRGRPNTGGGSRPGYQDGSAELRRFQEKLIKMGHDLGATGADAVYGPRTKAATLHEQGMAERNGYPGGNVADDGWPGPQTEAYLDWWLGGRPGISRPSPKSAGELTYADIQSALVRHGYNIAVDNVWGPKSSNALADFQAKNGLKVDRLVGPLTWDKLNR</sequence>
<feature type="domain" description="Peptidoglycan binding-like" evidence="1">
    <location>
        <begin position="219"/>
        <end position="268"/>
    </location>
</feature>
<dbReference type="KEGG" id="vg:54999097"/>
<organism evidence="2 3">
    <name type="scientific">Microbacterium phage Neferthena</name>
    <dbReference type="NCBI Taxonomy" id="2301539"/>
    <lineage>
        <taxon>Viruses</taxon>
        <taxon>Duplodnaviria</taxon>
        <taxon>Heunggongvirae</taxon>
        <taxon>Uroviricota</taxon>
        <taxon>Caudoviricetes</taxon>
        <taxon>Neferthenavirus</taxon>
        <taxon>Neferthenavirus neferthena</taxon>
    </lineage>
</organism>
<dbReference type="Gene3D" id="1.10.101.10">
    <property type="entry name" value="PGBD-like superfamily/PGBD"/>
    <property type="match status" value="2"/>
</dbReference>
<name>A0A385D592_9CAUD</name>
<proteinExistence type="predicted"/>
<evidence type="ECO:0000259" key="1">
    <source>
        <dbReference type="Pfam" id="PF01471"/>
    </source>
</evidence>
<gene>
    <name evidence="2" type="primary">23</name>
    <name evidence="2" type="ORF">SEA_NEFERTHENA_23</name>
</gene>
<accession>A0A385D592</accession>
<dbReference type="InterPro" id="IPR036365">
    <property type="entry name" value="PGBD-like_sf"/>
</dbReference>
<dbReference type="InterPro" id="IPR009045">
    <property type="entry name" value="Zn_M74/Hedgehog-like"/>
</dbReference>
<dbReference type="InterPro" id="IPR036366">
    <property type="entry name" value="PGBDSf"/>
</dbReference>
<dbReference type="Proteomes" id="UP000261846">
    <property type="component" value="Segment"/>
</dbReference>
<dbReference type="GeneID" id="54999097"/>
<protein>
    <submittedName>
        <fullName evidence="2">Lysin A</fullName>
    </submittedName>
</protein>
<dbReference type="Pfam" id="PF01471">
    <property type="entry name" value="PG_binding_1"/>
    <property type="match status" value="1"/>
</dbReference>
<evidence type="ECO:0000313" key="2">
    <source>
        <dbReference type="EMBL" id="AXQ52887.1"/>
    </source>
</evidence>